<keyword evidence="2" id="KW-1185">Reference proteome</keyword>
<gene>
    <name evidence="1" type="primary">Acey_s0223.g2686</name>
    <name evidence="1" type="ORF">Y032_0223g2686</name>
</gene>
<dbReference type="OrthoDB" id="5917859at2759"/>
<dbReference type="Proteomes" id="UP000024635">
    <property type="component" value="Unassembled WGS sequence"/>
</dbReference>
<comment type="caution">
    <text evidence="1">The sequence shown here is derived from an EMBL/GenBank/DDBJ whole genome shotgun (WGS) entry which is preliminary data.</text>
</comment>
<dbReference type="EMBL" id="JARK01001559">
    <property type="protein sequence ID" value="EYB90168.1"/>
    <property type="molecule type" value="Genomic_DNA"/>
</dbReference>
<evidence type="ECO:0000313" key="2">
    <source>
        <dbReference type="Proteomes" id="UP000024635"/>
    </source>
</evidence>
<dbReference type="AlphaFoldDB" id="A0A016SHJ9"/>
<name>A0A016SHJ9_9BILA</name>
<proteinExistence type="predicted"/>
<reference evidence="2" key="1">
    <citation type="journal article" date="2015" name="Nat. Genet.">
        <title>The genome and transcriptome of the zoonotic hookworm Ancylostoma ceylanicum identify infection-specific gene families.</title>
        <authorList>
            <person name="Schwarz E.M."/>
            <person name="Hu Y."/>
            <person name="Antoshechkin I."/>
            <person name="Miller M.M."/>
            <person name="Sternberg P.W."/>
            <person name="Aroian R.V."/>
        </authorList>
    </citation>
    <scope>NUCLEOTIDE SEQUENCE</scope>
    <source>
        <strain evidence="2">HY135</strain>
    </source>
</reference>
<protein>
    <submittedName>
        <fullName evidence="1">Uncharacterized protein</fullName>
    </submittedName>
</protein>
<sequence length="87" mass="9658">MVGLRVDRTTCQTCACSVVVRAVVRRSGEQGFGSRSVRSSCKYYAAYPYDRCTCLTNTHLKVARMAQCFERQILFPIAGSTPLEAQS</sequence>
<accession>A0A016SHJ9</accession>
<organism evidence="1 2">
    <name type="scientific">Ancylostoma ceylanicum</name>
    <dbReference type="NCBI Taxonomy" id="53326"/>
    <lineage>
        <taxon>Eukaryota</taxon>
        <taxon>Metazoa</taxon>
        <taxon>Ecdysozoa</taxon>
        <taxon>Nematoda</taxon>
        <taxon>Chromadorea</taxon>
        <taxon>Rhabditida</taxon>
        <taxon>Rhabditina</taxon>
        <taxon>Rhabditomorpha</taxon>
        <taxon>Strongyloidea</taxon>
        <taxon>Ancylostomatidae</taxon>
        <taxon>Ancylostomatinae</taxon>
        <taxon>Ancylostoma</taxon>
    </lineage>
</organism>
<evidence type="ECO:0000313" key="1">
    <source>
        <dbReference type="EMBL" id="EYB90168.1"/>
    </source>
</evidence>